<comment type="caution">
    <text evidence="5">The sequence shown here is derived from an EMBL/GenBank/DDBJ whole genome shotgun (WGS) entry which is preliminary data.</text>
</comment>
<name>A0ABP0C4H6_9PEZI</name>
<feature type="compositionally biased region" description="Polar residues" evidence="3">
    <location>
        <begin position="202"/>
        <end position="211"/>
    </location>
</feature>
<evidence type="ECO:0000313" key="6">
    <source>
        <dbReference type="Proteomes" id="UP001642482"/>
    </source>
</evidence>
<dbReference type="InterPro" id="IPR024337">
    <property type="entry name" value="tRNA_splic_suSen54"/>
</dbReference>
<reference evidence="5 6" key="1">
    <citation type="submission" date="2024-01" db="EMBL/GenBank/DDBJ databases">
        <authorList>
            <person name="Allen C."/>
            <person name="Tagirdzhanova G."/>
        </authorList>
    </citation>
    <scope>NUCLEOTIDE SEQUENCE [LARGE SCALE GENOMIC DNA]</scope>
</reference>
<keyword evidence="6" id="KW-1185">Reference proteome</keyword>
<feature type="compositionally biased region" description="Basic and acidic residues" evidence="3">
    <location>
        <begin position="125"/>
        <end position="143"/>
    </location>
</feature>
<evidence type="ECO:0000259" key="4">
    <source>
        <dbReference type="Pfam" id="PF12928"/>
    </source>
</evidence>
<dbReference type="PANTHER" id="PTHR21027">
    <property type="entry name" value="TRNA-SPLICING ENDONUCLEASE SUBUNIT SEN54"/>
    <property type="match status" value="1"/>
</dbReference>
<dbReference type="GO" id="GO:0004519">
    <property type="term" value="F:endonuclease activity"/>
    <property type="evidence" value="ECO:0007669"/>
    <property type="project" value="UniProtKB-KW"/>
</dbReference>
<sequence>MPPAQMRNDAGKPLVSAKKGSILISGGSNDIAAHDEEDLLPGDDEEAGLVPNGRNDNDRYSADRAALGDDDNDDDNDDGAPEVQDYSGFAALIGAGDSKKASSSSSGTLVSAPSRKKQISSQSIRKGEKDFEEHGTRAQRDALEQSRAVMESVLSYTRVHSNGPSAGANGSSSGGNDVIRGWYFPDIWQDEKEEDEEESEQPADTNENTQKNHARRFAHTRHRVVMVETKRGPMFASMGAVPGRPKWIEGVLKEEQPKPQLGFDRTWLLPEEALFMLERGSMELYWPLQDLEAILSTCEGETKQAASNIDIDDDERGIPLSLQAAYALLIGPDKDTPRGRISLPSYQVYTNLRRAGYMVLRAVKVDTGTPLDAPTSPQPQTPSPPTSIWQWLFSLLSRQSSPPSSDHNGIDPSSPPPPHPPCGPLVQPGFYRSYGPIYSQLRLVSPYLHTKPPPVANEEAPSSDSPFQIVFHVWKAGASPATAGTGTSTSFPKTRPPPPDFYMAVADANATGVPSLEQVTELLASVPPLPESAHLSKKSKQAAAAQAAKKPASASSAPSFPPLPVIYRRLKLGRRCVIIAVVDHGIINYMRFSDGTYSASPLWPRFDQLAAGRFSAGVNGGARKNKGKSGGGKNQRKKNSGVKTGSGKGATATPAITTPKAVSAPASAPGEPKSEEPKVNGSAKNRPNAPSSAISQ</sequence>
<feature type="compositionally biased region" description="Pro residues" evidence="3">
    <location>
        <begin position="413"/>
        <end position="423"/>
    </location>
</feature>
<dbReference type="Pfam" id="PF12928">
    <property type="entry name" value="tRNA_int_end_N2"/>
    <property type="match status" value="1"/>
</dbReference>
<feature type="compositionally biased region" description="Polar residues" evidence="3">
    <location>
        <begin position="682"/>
        <end position="696"/>
    </location>
</feature>
<proteinExistence type="inferred from homology"/>
<feature type="compositionally biased region" description="Low complexity" evidence="3">
    <location>
        <begin position="101"/>
        <end position="113"/>
    </location>
</feature>
<feature type="region of interest" description="Disordered" evidence="3">
    <location>
        <begin position="530"/>
        <end position="557"/>
    </location>
</feature>
<keyword evidence="5" id="KW-0255">Endonuclease</keyword>
<evidence type="ECO:0000256" key="2">
    <source>
        <dbReference type="ARBA" id="ARBA00022694"/>
    </source>
</evidence>
<comment type="similarity">
    <text evidence="1">Belongs to the SEN54 family.</text>
</comment>
<gene>
    <name evidence="5" type="primary">SEN54</name>
    <name evidence="5" type="ORF">SEUCBS140593_006401</name>
</gene>
<dbReference type="PANTHER" id="PTHR21027:SF1">
    <property type="entry name" value="TRNA-SPLICING ENDONUCLEASE SUBUNIT SEN54"/>
    <property type="match status" value="1"/>
</dbReference>
<keyword evidence="5" id="KW-0540">Nuclease</keyword>
<dbReference type="EMBL" id="CAWUHD010000069">
    <property type="protein sequence ID" value="CAK7226914.1"/>
    <property type="molecule type" value="Genomic_DNA"/>
</dbReference>
<feature type="compositionally biased region" description="Low complexity" evidence="3">
    <location>
        <begin position="649"/>
        <end position="661"/>
    </location>
</feature>
<feature type="region of interest" description="Disordered" evidence="3">
    <location>
        <begin position="398"/>
        <end position="426"/>
    </location>
</feature>
<feature type="compositionally biased region" description="Acidic residues" evidence="3">
    <location>
        <begin position="35"/>
        <end position="47"/>
    </location>
</feature>
<dbReference type="Proteomes" id="UP001642482">
    <property type="component" value="Unassembled WGS sequence"/>
</dbReference>
<keyword evidence="2" id="KW-0819">tRNA processing</keyword>
<evidence type="ECO:0000256" key="3">
    <source>
        <dbReference type="SAM" id="MobiDB-lite"/>
    </source>
</evidence>
<feature type="compositionally biased region" description="Acidic residues" evidence="3">
    <location>
        <begin position="68"/>
        <end position="80"/>
    </location>
</feature>
<evidence type="ECO:0000256" key="1">
    <source>
        <dbReference type="ARBA" id="ARBA00005736"/>
    </source>
</evidence>
<feature type="region of interest" description="Disordered" evidence="3">
    <location>
        <begin position="25"/>
        <end position="143"/>
    </location>
</feature>
<keyword evidence="5" id="KW-0378">Hydrolase</keyword>
<protein>
    <submittedName>
        <fullName evidence="5">tRNA-splicing endonuclease subunit sen54</fullName>
    </submittedName>
</protein>
<dbReference type="InterPro" id="IPR024336">
    <property type="entry name" value="tRNA_splic_suSen54_N"/>
</dbReference>
<feature type="compositionally biased region" description="Low complexity" evidence="3">
    <location>
        <begin position="541"/>
        <end position="557"/>
    </location>
</feature>
<feature type="domain" description="tRNA-splicing endonuclease subunit Sen54 N-terminal" evidence="4">
    <location>
        <begin position="209"/>
        <end position="286"/>
    </location>
</feature>
<organism evidence="5 6">
    <name type="scientific">Sporothrix eucalyptigena</name>
    <dbReference type="NCBI Taxonomy" id="1812306"/>
    <lineage>
        <taxon>Eukaryota</taxon>
        <taxon>Fungi</taxon>
        <taxon>Dikarya</taxon>
        <taxon>Ascomycota</taxon>
        <taxon>Pezizomycotina</taxon>
        <taxon>Sordariomycetes</taxon>
        <taxon>Sordariomycetidae</taxon>
        <taxon>Ophiostomatales</taxon>
        <taxon>Ophiostomataceae</taxon>
        <taxon>Sporothrix</taxon>
    </lineage>
</organism>
<accession>A0ABP0C4H6</accession>
<feature type="region of interest" description="Disordered" evidence="3">
    <location>
        <begin position="191"/>
        <end position="219"/>
    </location>
</feature>
<evidence type="ECO:0000313" key="5">
    <source>
        <dbReference type="EMBL" id="CAK7226914.1"/>
    </source>
</evidence>
<feature type="compositionally biased region" description="Acidic residues" evidence="3">
    <location>
        <begin position="191"/>
        <end position="201"/>
    </location>
</feature>
<feature type="region of interest" description="Disordered" evidence="3">
    <location>
        <begin position="617"/>
        <end position="696"/>
    </location>
</feature>